<protein>
    <submittedName>
        <fullName evidence="1">Peptidase family C78-domain-containing protein</fullName>
    </submittedName>
</protein>
<evidence type="ECO:0000313" key="2">
    <source>
        <dbReference type="Proteomes" id="UP000814128"/>
    </source>
</evidence>
<name>A0ACB8QAK9_9AGAM</name>
<evidence type="ECO:0000313" key="1">
    <source>
        <dbReference type="EMBL" id="KAI0028638.1"/>
    </source>
</evidence>
<comment type="caution">
    <text evidence="1">The sequence shown here is derived from an EMBL/GenBank/DDBJ whole genome shotgun (WGS) entry which is preliminary data.</text>
</comment>
<organism evidence="1 2">
    <name type="scientific">Vararia minispora EC-137</name>
    <dbReference type="NCBI Taxonomy" id="1314806"/>
    <lineage>
        <taxon>Eukaryota</taxon>
        <taxon>Fungi</taxon>
        <taxon>Dikarya</taxon>
        <taxon>Basidiomycota</taxon>
        <taxon>Agaricomycotina</taxon>
        <taxon>Agaricomycetes</taxon>
        <taxon>Russulales</taxon>
        <taxon>Lachnocladiaceae</taxon>
        <taxon>Vararia</taxon>
    </lineage>
</organism>
<dbReference type="Proteomes" id="UP000814128">
    <property type="component" value="Unassembled WGS sequence"/>
</dbReference>
<accession>A0ACB8QAK9</accession>
<proteinExistence type="predicted"/>
<dbReference type="EMBL" id="MU273734">
    <property type="protein sequence ID" value="KAI0028638.1"/>
    <property type="molecule type" value="Genomic_DNA"/>
</dbReference>
<sequence length="388" mass="44009">MPSSSVSFEFSSRPRSRPSDKSSGHDVFWHPSLLDPPPHNCTPGLITLLRRALVSQHECGHIQRAVLCTNRAVHISREDFDSRWGCGYRNYMMACAVLMDQRSQDAYAALFKRHEPPGVRSLQSLIERAWEAGFDEEGAGQLRRRLYDTTKWIGTVELFVAFTYLGIPSQLADFVLPRRTDTEPLIDWISDYFSPPDQHEHSSFRGIWKDASAVTQTDRLPLVLQHNGHSRTIVGYEINRKGQIVLLVFDPSKRIRPPLRHMALSNFKWSEVGSVAKDRSGTQKLRQHFTQLSLPRHPKHAIPLSSDSRPTKRTRAGATAVVMSRVKPEVIEVGSDGEAVEGAADDHVSMSDSRNLKEKYQILWFPLHDPLTEQEKDARRVITSAKIC</sequence>
<gene>
    <name evidence="1" type="ORF">K488DRAFT_58095</name>
</gene>
<reference evidence="1" key="1">
    <citation type="submission" date="2021-02" db="EMBL/GenBank/DDBJ databases">
        <authorList>
            <consortium name="DOE Joint Genome Institute"/>
            <person name="Ahrendt S."/>
            <person name="Looney B.P."/>
            <person name="Miyauchi S."/>
            <person name="Morin E."/>
            <person name="Drula E."/>
            <person name="Courty P.E."/>
            <person name="Chicoki N."/>
            <person name="Fauchery L."/>
            <person name="Kohler A."/>
            <person name="Kuo A."/>
            <person name="Labutti K."/>
            <person name="Pangilinan J."/>
            <person name="Lipzen A."/>
            <person name="Riley R."/>
            <person name="Andreopoulos W."/>
            <person name="He G."/>
            <person name="Johnson J."/>
            <person name="Barry K.W."/>
            <person name="Grigoriev I.V."/>
            <person name="Nagy L."/>
            <person name="Hibbett D."/>
            <person name="Henrissat B."/>
            <person name="Matheny P.B."/>
            <person name="Labbe J."/>
            <person name="Martin F."/>
        </authorList>
    </citation>
    <scope>NUCLEOTIDE SEQUENCE</scope>
    <source>
        <strain evidence="1">EC-137</strain>
    </source>
</reference>
<reference evidence="1" key="2">
    <citation type="journal article" date="2022" name="New Phytol.">
        <title>Evolutionary transition to the ectomycorrhizal habit in the genomes of a hyperdiverse lineage of mushroom-forming fungi.</title>
        <authorList>
            <person name="Looney B."/>
            <person name="Miyauchi S."/>
            <person name="Morin E."/>
            <person name="Drula E."/>
            <person name="Courty P.E."/>
            <person name="Kohler A."/>
            <person name="Kuo A."/>
            <person name="LaButti K."/>
            <person name="Pangilinan J."/>
            <person name="Lipzen A."/>
            <person name="Riley R."/>
            <person name="Andreopoulos W."/>
            <person name="He G."/>
            <person name="Johnson J."/>
            <person name="Nolan M."/>
            <person name="Tritt A."/>
            <person name="Barry K.W."/>
            <person name="Grigoriev I.V."/>
            <person name="Nagy L.G."/>
            <person name="Hibbett D."/>
            <person name="Henrissat B."/>
            <person name="Matheny P.B."/>
            <person name="Labbe J."/>
            <person name="Martin F.M."/>
        </authorList>
    </citation>
    <scope>NUCLEOTIDE SEQUENCE</scope>
    <source>
        <strain evidence="1">EC-137</strain>
    </source>
</reference>
<keyword evidence="2" id="KW-1185">Reference proteome</keyword>